<proteinExistence type="predicted"/>
<reference evidence="2" key="1">
    <citation type="submission" date="2018-11" db="EMBL/GenBank/DDBJ databases">
        <authorList>
            <consortium name="Genoscope - CEA"/>
            <person name="William W."/>
        </authorList>
    </citation>
    <scope>NUCLEOTIDE SEQUENCE</scope>
</reference>
<dbReference type="SUPFAM" id="SSF50249">
    <property type="entry name" value="Nucleic acid-binding proteins"/>
    <property type="match status" value="1"/>
</dbReference>
<name>A0A3P6BP21_BRAOL</name>
<feature type="compositionally biased region" description="Polar residues" evidence="1">
    <location>
        <begin position="273"/>
        <end position="289"/>
    </location>
</feature>
<feature type="region of interest" description="Disordered" evidence="1">
    <location>
        <begin position="241"/>
        <end position="298"/>
    </location>
</feature>
<evidence type="ECO:0000256" key="1">
    <source>
        <dbReference type="SAM" id="MobiDB-lite"/>
    </source>
</evidence>
<organism evidence="2">
    <name type="scientific">Brassica oleracea</name>
    <name type="common">Wild cabbage</name>
    <dbReference type="NCBI Taxonomy" id="3712"/>
    <lineage>
        <taxon>Eukaryota</taxon>
        <taxon>Viridiplantae</taxon>
        <taxon>Streptophyta</taxon>
        <taxon>Embryophyta</taxon>
        <taxon>Tracheophyta</taxon>
        <taxon>Spermatophyta</taxon>
        <taxon>Magnoliopsida</taxon>
        <taxon>eudicotyledons</taxon>
        <taxon>Gunneridae</taxon>
        <taxon>Pentapetalae</taxon>
        <taxon>rosids</taxon>
        <taxon>malvids</taxon>
        <taxon>Brassicales</taxon>
        <taxon>Brassicaceae</taxon>
        <taxon>Brassiceae</taxon>
        <taxon>Brassica</taxon>
    </lineage>
</organism>
<sequence length="298" mass="32507">MKGRWNKTVKIRFKIAIDEKITSLYYGMDNVRKPVVNPFSSDLPGDDDSLMFLSNNYLTSEVPLFVLNSRAMLVIVATNINPKMVGGIELLQIIEQRNKCRRTCIYRLVARDTGLPLAAPLLRGYAKVELLTIAELNSFVITAPSRNIEFICTGRVTRVDLEKGWCYVACSECTKSCSALTPHLHVCDAIMLMLLVLSGMQHQMLIFSATDTAEGFFVCFDDVMTKLHNLKASQAGQMLGGYDDDGGDMPGDNPIPAKIESGGSSGEAALNGGTDTNGDVSNKVANPASQVVKKARMA</sequence>
<dbReference type="InterPro" id="IPR012340">
    <property type="entry name" value="NA-bd_OB-fold"/>
</dbReference>
<gene>
    <name evidence="2" type="ORF">BOLC4T21930H</name>
</gene>
<accession>A0A3P6BP21</accession>
<dbReference type="AlphaFoldDB" id="A0A3P6BP21"/>
<protein>
    <recommendedName>
        <fullName evidence="3">DUF223 domain-containing protein</fullName>
    </recommendedName>
</protein>
<evidence type="ECO:0000313" key="2">
    <source>
        <dbReference type="EMBL" id="VDD04278.1"/>
    </source>
</evidence>
<dbReference type="EMBL" id="LR031873">
    <property type="protein sequence ID" value="VDD04278.1"/>
    <property type="molecule type" value="Genomic_DNA"/>
</dbReference>
<evidence type="ECO:0008006" key="3">
    <source>
        <dbReference type="Google" id="ProtNLM"/>
    </source>
</evidence>
<dbReference type="Gene3D" id="2.40.50.140">
    <property type="entry name" value="Nucleic acid-binding proteins"/>
    <property type="match status" value="1"/>
</dbReference>